<keyword evidence="5 10" id="KW-0328">Glycosyltransferase</keyword>
<evidence type="ECO:0000256" key="10">
    <source>
        <dbReference type="RuleBase" id="RU361207"/>
    </source>
</evidence>
<dbReference type="PANTHER" id="PTHR32438:SF5">
    <property type="entry name" value="4-ALPHA-GLUCANOTRANSFERASE DPE1, CHLOROPLASTIC_AMYLOPLASTIC"/>
    <property type="match status" value="1"/>
</dbReference>
<dbReference type="PATRIC" id="fig|134605.3.peg.321"/>
<dbReference type="NCBIfam" id="TIGR00217">
    <property type="entry name" value="malQ"/>
    <property type="match status" value="1"/>
</dbReference>
<dbReference type="GO" id="GO:0005975">
    <property type="term" value="P:carbohydrate metabolic process"/>
    <property type="evidence" value="ECO:0007669"/>
    <property type="project" value="InterPro"/>
</dbReference>
<dbReference type="AlphaFoldDB" id="A0A133NJT1"/>
<evidence type="ECO:0000256" key="6">
    <source>
        <dbReference type="ARBA" id="ARBA00022679"/>
    </source>
</evidence>
<name>A0A133NJT1_9FUSO</name>
<dbReference type="Proteomes" id="UP000070617">
    <property type="component" value="Unassembled WGS sequence"/>
</dbReference>
<evidence type="ECO:0000256" key="5">
    <source>
        <dbReference type="ARBA" id="ARBA00022676"/>
    </source>
</evidence>
<dbReference type="EC" id="2.4.1.25" evidence="3 10"/>
<evidence type="ECO:0000313" key="12">
    <source>
        <dbReference type="Proteomes" id="UP000070617"/>
    </source>
</evidence>
<dbReference type="NCBIfam" id="NF011080">
    <property type="entry name" value="PRK14508.1-3"/>
    <property type="match status" value="1"/>
</dbReference>
<keyword evidence="7 10" id="KW-0119">Carbohydrate metabolism</keyword>
<dbReference type="EMBL" id="LRPX01000008">
    <property type="protein sequence ID" value="KXA16552.1"/>
    <property type="molecule type" value="Genomic_DNA"/>
</dbReference>
<evidence type="ECO:0000256" key="9">
    <source>
        <dbReference type="ARBA" id="ARBA00031501"/>
    </source>
</evidence>
<evidence type="ECO:0000256" key="1">
    <source>
        <dbReference type="ARBA" id="ARBA00000439"/>
    </source>
</evidence>
<dbReference type="Gene3D" id="3.20.20.80">
    <property type="entry name" value="Glycosidases"/>
    <property type="match status" value="1"/>
</dbReference>
<keyword evidence="6 10" id="KW-0808">Transferase</keyword>
<dbReference type="PANTHER" id="PTHR32438">
    <property type="entry name" value="4-ALPHA-GLUCANOTRANSFERASE DPE1, CHLOROPLASTIC/AMYLOPLASTIC"/>
    <property type="match status" value="1"/>
</dbReference>
<dbReference type="Pfam" id="PF02446">
    <property type="entry name" value="Glyco_hydro_77"/>
    <property type="match status" value="1"/>
</dbReference>
<dbReference type="InterPro" id="IPR017853">
    <property type="entry name" value="GH"/>
</dbReference>
<organism evidence="11 12">
    <name type="scientific">Fusobacterium equinum</name>
    <dbReference type="NCBI Taxonomy" id="134605"/>
    <lineage>
        <taxon>Bacteria</taxon>
        <taxon>Fusobacteriati</taxon>
        <taxon>Fusobacteriota</taxon>
        <taxon>Fusobacteriia</taxon>
        <taxon>Fusobacteriales</taxon>
        <taxon>Fusobacteriaceae</taxon>
        <taxon>Fusobacterium</taxon>
    </lineage>
</organism>
<evidence type="ECO:0000256" key="2">
    <source>
        <dbReference type="ARBA" id="ARBA00005684"/>
    </source>
</evidence>
<accession>A0A133NJT1</accession>
<comment type="catalytic activity">
    <reaction evidence="1 10">
        <text>Transfers a segment of a (1-&gt;4)-alpha-D-glucan to a new position in an acceptor, which may be glucose or a (1-&gt;4)-alpha-D-glucan.</text>
        <dbReference type="EC" id="2.4.1.25"/>
    </reaction>
</comment>
<reference evidence="12" key="1">
    <citation type="submission" date="2016-01" db="EMBL/GenBank/DDBJ databases">
        <authorList>
            <person name="Mitreva M."/>
            <person name="Pepin K.H."/>
            <person name="Mihindukulasuriya K.A."/>
            <person name="Fulton R."/>
            <person name="Fronick C."/>
            <person name="O'Laughlin M."/>
            <person name="Miner T."/>
            <person name="Herter B."/>
            <person name="Rosa B.A."/>
            <person name="Cordes M."/>
            <person name="Tomlinson C."/>
            <person name="Wollam A."/>
            <person name="Palsikar V.B."/>
            <person name="Mardis E.R."/>
            <person name="Wilson R.K."/>
        </authorList>
    </citation>
    <scope>NUCLEOTIDE SEQUENCE [LARGE SCALE GENOMIC DNA]</scope>
    <source>
        <strain evidence="12">CMW8396</strain>
    </source>
</reference>
<evidence type="ECO:0000313" key="11">
    <source>
        <dbReference type="EMBL" id="KXA16552.1"/>
    </source>
</evidence>
<proteinExistence type="inferred from homology"/>
<comment type="similarity">
    <text evidence="2 10">Belongs to the disproportionating enzyme family.</text>
</comment>
<protein>
    <recommendedName>
        <fullName evidence="4 10">4-alpha-glucanotransferase</fullName>
        <ecNumber evidence="3 10">2.4.1.25</ecNumber>
    </recommendedName>
    <alternativeName>
        <fullName evidence="8 10">Amylomaltase</fullName>
    </alternativeName>
    <alternativeName>
        <fullName evidence="9 10">Disproportionating enzyme</fullName>
    </alternativeName>
</protein>
<dbReference type="NCBIfam" id="NF011078">
    <property type="entry name" value="PRK14508.1-1"/>
    <property type="match status" value="1"/>
</dbReference>
<evidence type="ECO:0000256" key="4">
    <source>
        <dbReference type="ARBA" id="ARBA00020295"/>
    </source>
</evidence>
<keyword evidence="12" id="KW-1185">Reference proteome</keyword>
<gene>
    <name evidence="11" type="ORF">HMPREF3206_00320</name>
</gene>
<dbReference type="GO" id="GO:0004134">
    <property type="term" value="F:4-alpha-glucanotransferase activity"/>
    <property type="evidence" value="ECO:0007669"/>
    <property type="project" value="UniProtKB-EC"/>
</dbReference>
<evidence type="ECO:0000256" key="7">
    <source>
        <dbReference type="ARBA" id="ARBA00023277"/>
    </source>
</evidence>
<dbReference type="SUPFAM" id="SSF51445">
    <property type="entry name" value="(Trans)glycosidases"/>
    <property type="match status" value="1"/>
</dbReference>
<evidence type="ECO:0000256" key="3">
    <source>
        <dbReference type="ARBA" id="ARBA00012560"/>
    </source>
</evidence>
<dbReference type="InterPro" id="IPR003385">
    <property type="entry name" value="Glyco_hydro_77"/>
</dbReference>
<dbReference type="STRING" id="134605.HMPREF3206_00320"/>
<sequence length="517" mass="61029">MEEFMIKRSSGVLMHISSLPGKFGIGTFGKEAYQFVDFLEETKQSYWQILPLTTTSYGDSPYQSFSAIAGNTSFIDFDILRDEELLLEEDYQNIFYGENLERVDYAAVYESRQIVLRKVVKKFQESKKWMSELEVFQKENKNWLDDFSEYMAIKGYFSNKALQDWEDMEIRRREKKSLEKYREMLKEEILYHRITQFLFFYQWKNLKKYANQKGIQIIGDMPIYVSSDSVEMWTMPELFKVDKENRPLYVAGCPADEFSPDGQLWGNPIYDWKKHKEKKYSWWIHRIRESLKMYDVIRIDHFKGFSDYWQIDKDAIVAKEGTWEAGPGIELFKTIRKELGEVPIIAENLGFIDEKAQKLLEDCGFPGMNILQFAFEGGADNKDLPYHYIKNSVSYTGTHDNPVIYAWFEDQTEEVKRYVCQFLNIREGETIPQAMIRGIYSSVSILAIVTMQDLLEKGKEARMNTPSLMGGNWEWRMRAEELSFDKKGFLRHMTGLYGREREDKVEEEDEVTNNKCS</sequence>
<evidence type="ECO:0000256" key="8">
    <source>
        <dbReference type="ARBA" id="ARBA00031423"/>
    </source>
</evidence>
<comment type="caution">
    <text evidence="11">The sequence shown here is derived from an EMBL/GenBank/DDBJ whole genome shotgun (WGS) entry which is preliminary data.</text>
</comment>